<reference evidence="2" key="1">
    <citation type="journal article" date="2023" name="GigaByte">
        <title>Genome assembly of the bearded iris, Iris pallida Lam.</title>
        <authorList>
            <person name="Bruccoleri R.E."/>
            <person name="Oakeley E.J."/>
            <person name="Faust A.M.E."/>
            <person name="Altorfer M."/>
            <person name="Dessus-Babus S."/>
            <person name="Burckhardt D."/>
            <person name="Oertli M."/>
            <person name="Naumann U."/>
            <person name="Petersen F."/>
            <person name="Wong J."/>
        </authorList>
    </citation>
    <scope>NUCLEOTIDE SEQUENCE</scope>
    <source>
        <strain evidence="2">GSM-AAB239-AS_SAM_17_03QT</strain>
    </source>
</reference>
<evidence type="ECO:0000256" key="1">
    <source>
        <dbReference type="SAM" id="MobiDB-lite"/>
    </source>
</evidence>
<proteinExistence type="predicted"/>
<evidence type="ECO:0000313" key="3">
    <source>
        <dbReference type="EMBL" id="KAJ6847562.1"/>
    </source>
</evidence>
<evidence type="ECO:0000313" key="4">
    <source>
        <dbReference type="Proteomes" id="UP001140949"/>
    </source>
</evidence>
<dbReference type="PANTHER" id="PTHR34788:SF4">
    <property type="entry name" value="F15I1.22"/>
    <property type="match status" value="1"/>
</dbReference>
<reference evidence="2" key="2">
    <citation type="submission" date="2023-04" db="EMBL/GenBank/DDBJ databases">
        <authorList>
            <person name="Bruccoleri R.E."/>
            <person name="Oakeley E.J."/>
            <person name="Faust A.-M."/>
            <person name="Dessus-Babus S."/>
            <person name="Altorfer M."/>
            <person name="Burckhardt D."/>
            <person name="Oertli M."/>
            <person name="Naumann U."/>
            <person name="Petersen F."/>
            <person name="Wong J."/>
        </authorList>
    </citation>
    <scope>NUCLEOTIDE SEQUENCE</scope>
    <source>
        <strain evidence="2">GSM-AAB239-AS_SAM_17_03QT</strain>
        <tissue evidence="2">Leaf</tissue>
    </source>
</reference>
<dbReference type="AlphaFoldDB" id="A0AAX6GBA2"/>
<gene>
    <name evidence="3" type="ORF">M6B38_277375</name>
    <name evidence="2" type="ORF">M6B38_374460</name>
</gene>
<feature type="compositionally biased region" description="Basic residues" evidence="1">
    <location>
        <begin position="25"/>
        <end position="46"/>
    </location>
</feature>
<dbReference type="EMBL" id="JANAVB010021271">
    <property type="protein sequence ID" value="KAJ6825994.1"/>
    <property type="molecule type" value="Genomic_DNA"/>
</dbReference>
<accession>A0AAX6GBA2</accession>
<organism evidence="2 4">
    <name type="scientific">Iris pallida</name>
    <name type="common">Sweet iris</name>
    <dbReference type="NCBI Taxonomy" id="29817"/>
    <lineage>
        <taxon>Eukaryota</taxon>
        <taxon>Viridiplantae</taxon>
        <taxon>Streptophyta</taxon>
        <taxon>Embryophyta</taxon>
        <taxon>Tracheophyta</taxon>
        <taxon>Spermatophyta</taxon>
        <taxon>Magnoliopsida</taxon>
        <taxon>Liliopsida</taxon>
        <taxon>Asparagales</taxon>
        <taxon>Iridaceae</taxon>
        <taxon>Iridoideae</taxon>
        <taxon>Irideae</taxon>
        <taxon>Iris</taxon>
    </lineage>
</organism>
<dbReference type="PANTHER" id="PTHR34788">
    <property type="entry name" value="F15I1.22"/>
    <property type="match status" value="1"/>
</dbReference>
<comment type="caution">
    <text evidence="2">The sequence shown here is derived from an EMBL/GenBank/DDBJ whole genome shotgun (WGS) entry which is preliminary data.</text>
</comment>
<keyword evidence="4" id="KW-1185">Reference proteome</keyword>
<dbReference type="Proteomes" id="UP001140949">
    <property type="component" value="Unassembled WGS sequence"/>
</dbReference>
<sequence length="133" mass="14894">MTSPLPPAAAVAGSHAEPPAPPQPRPHHRLRASLSLRRGRGRRMPTVRLGGRRGWRGGGRLVLRLLRRLRVQWVAAQYSRYVKRVRAYYSRLVRDIVEGAATMEAAQARLLMETYFAVPVVPVAVTAAGNYYR</sequence>
<dbReference type="EMBL" id="JANAVB010005397">
    <property type="protein sequence ID" value="KAJ6847562.1"/>
    <property type="molecule type" value="Genomic_DNA"/>
</dbReference>
<name>A0AAX6GBA2_IRIPA</name>
<evidence type="ECO:0000313" key="2">
    <source>
        <dbReference type="EMBL" id="KAJ6825994.1"/>
    </source>
</evidence>
<feature type="region of interest" description="Disordered" evidence="1">
    <location>
        <begin position="1"/>
        <end position="46"/>
    </location>
</feature>
<protein>
    <submittedName>
        <fullName evidence="2">Uncharacterized protein</fullName>
    </submittedName>
</protein>